<name>A0A8H2VQB2_9HELO</name>
<keyword evidence="2" id="KW-0472">Membrane</keyword>
<gene>
    <name evidence="3" type="ORF">SCLTRI_LOCUS2545</name>
</gene>
<comment type="caution">
    <text evidence="3">The sequence shown here is derived from an EMBL/GenBank/DDBJ whole genome shotgun (WGS) entry which is preliminary data.</text>
</comment>
<feature type="region of interest" description="Disordered" evidence="1">
    <location>
        <begin position="49"/>
        <end position="81"/>
    </location>
</feature>
<evidence type="ECO:0000313" key="4">
    <source>
        <dbReference type="Proteomes" id="UP000624404"/>
    </source>
</evidence>
<keyword evidence="2" id="KW-1133">Transmembrane helix</keyword>
<evidence type="ECO:0000256" key="2">
    <source>
        <dbReference type="SAM" id="Phobius"/>
    </source>
</evidence>
<keyword evidence="4" id="KW-1185">Reference proteome</keyword>
<feature type="compositionally biased region" description="Low complexity" evidence="1">
    <location>
        <begin position="70"/>
        <end position="81"/>
    </location>
</feature>
<organism evidence="3 4">
    <name type="scientific">Sclerotinia trifoliorum</name>
    <dbReference type="NCBI Taxonomy" id="28548"/>
    <lineage>
        <taxon>Eukaryota</taxon>
        <taxon>Fungi</taxon>
        <taxon>Dikarya</taxon>
        <taxon>Ascomycota</taxon>
        <taxon>Pezizomycotina</taxon>
        <taxon>Leotiomycetes</taxon>
        <taxon>Helotiales</taxon>
        <taxon>Sclerotiniaceae</taxon>
        <taxon>Sclerotinia</taxon>
    </lineage>
</organism>
<accession>A0A8H2VQB2</accession>
<evidence type="ECO:0000256" key="1">
    <source>
        <dbReference type="SAM" id="MobiDB-lite"/>
    </source>
</evidence>
<dbReference type="Pfam" id="PF16015">
    <property type="entry name" value="Promethin"/>
    <property type="match status" value="1"/>
</dbReference>
<sequence>MVAAGTISRVQRMVDRVVSPETRSRFYGNVSEFFQDQPLIATFLLAIPSSSSQPSPSPSSPSPSYPPSSSPFSGSESLLSSSSQPSSLLVVWVLLYGYGLLAHGLWQDGYMDLCRPLRGRENLDFKMGRR</sequence>
<dbReference type="AlphaFoldDB" id="A0A8H2VQB2"/>
<reference evidence="3" key="1">
    <citation type="submission" date="2020-10" db="EMBL/GenBank/DDBJ databases">
        <authorList>
            <person name="Kusch S."/>
        </authorList>
    </citation>
    <scope>NUCLEOTIDE SEQUENCE</scope>
    <source>
        <strain evidence="3">SwB9</strain>
    </source>
</reference>
<dbReference type="EMBL" id="CAJHIA010000009">
    <property type="protein sequence ID" value="CAD6442753.1"/>
    <property type="molecule type" value="Genomic_DNA"/>
</dbReference>
<feature type="transmembrane region" description="Helical" evidence="2">
    <location>
        <begin position="88"/>
        <end position="106"/>
    </location>
</feature>
<evidence type="ECO:0000313" key="3">
    <source>
        <dbReference type="EMBL" id="CAD6442753.1"/>
    </source>
</evidence>
<proteinExistence type="predicted"/>
<dbReference type="Proteomes" id="UP000624404">
    <property type="component" value="Unassembled WGS sequence"/>
</dbReference>
<protein>
    <submittedName>
        <fullName evidence="3">98522e20-ba06-4329-b8ad-f3c3abfce5d3</fullName>
    </submittedName>
</protein>
<dbReference type="OrthoDB" id="3928876at2759"/>
<feature type="compositionally biased region" description="Pro residues" evidence="1">
    <location>
        <begin position="55"/>
        <end position="69"/>
    </location>
</feature>
<keyword evidence="2" id="KW-0812">Transmembrane</keyword>